<feature type="compositionally biased region" description="Polar residues" evidence="1">
    <location>
        <begin position="1"/>
        <end position="15"/>
    </location>
</feature>
<reference evidence="2 3" key="1">
    <citation type="journal article" date="2019" name="Sci. Rep.">
        <title>Orb-weaving spider Araneus ventricosus genome elucidates the spidroin gene catalogue.</title>
        <authorList>
            <person name="Kono N."/>
            <person name="Nakamura H."/>
            <person name="Ohtoshi R."/>
            <person name="Moran D.A.P."/>
            <person name="Shinohara A."/>
            <person name="Yoshida Y."/>
            <person name="Fujiwara M."/>
            <person name="Mori M."/>
            <person name="Tomita M."/>
            <person name="Arakawa K."/>
        </authorList>
    </citation>
    <scope>NUCLEOTIDE SEQUENCE [LARGE SCALE GENOMIC DNA]</scope>
</reference>
<sequence length="108" mass="11433">MLRQGGVTQFSDSLKSPSSGGGTTSSRMRSRQISKRVLASPEGVIMVWLYSSFGGRRDVAAVSTPTSVSNCCSGCSSATDPARFCRTGLIPLASYLKFPLKGPPQIWG</sequence>
<evidence type="ECO:0000313" key="3">
    <source>
        <dbReference type="Proteomes" id="UP000499080"/>
    </source>
</evidence>
<dbReference type="AlphaFoldDB" id="A0A4Y2JYY2"/>
<gene>
    <name evidence="2" type="ORF">AVEN_267579_1</name>
</gene>
<name>A0A4Y2JYY2_ARAVE</name>
<protein>
    <submittedName>
        <fullName evidence="2">Uncharacterized protein</fullName>
    </submittedName>
</protein>
<evidence type="ECO:0000313" key="2">
    <source>
        <dbReference type="EMBL" id="GBM95234.1"/>
    </source>
</evidence>
<accession>A0A4Y2JYY2</accession>
<organism evidence="2 3">
    <name type="scientific">Araneus ventricosus</name>
    <name type="common">Orbweaver spider</name>
    <name type="synonym">Epeira ventricosa</name>
    <dbReference type="NCBI Taxonomy" id="182803"/>
    <lineage>
        <taxon>Eukaryota</taxon>
        <taxon>Metazoa</taxon>
        <taxon>Ecdysozoa</taxon>
        <taxon>Arthropoda</taxon>
        <taxon>Chelicerata</taxon>
        <taxon>Arachnida</taxon>
        <taxon>Araneae</taxon>
        <taxon>Araneomorphae</taxon>
        <taxon>Entelegynae</taxon>
        <taxon>Araneoidea</taxon>
        <taxon>Araneidae</taxon>
        <taxon>Araneus</taxon>
    </lineage>
</organism>
<comment type="caution">
    <text evidence="2">The sequence shown here is derived from an EMBL/GenBank/DDBJ whole genome shotgun (WGS) entry which is preliminary data.</text>
</comment>
<dbReference type="Proteomes" id="UP000499080">
    <property type="component" value="Unassembled WGS sequence"/>
</dbReference>
<dbReference type="EMBL" id="BGPR01112483">
    <property type="protein sequence ID" value="GBM95234.1"/>
    <property type="molecule type" value="Genomic_DNA"/>
</dbReference>
<proteinExistence type="predicted"/>
<evidence type="ECO:0000256" key="1">
    <source>
        <dbReference type="SAM" id="MobiDB-lite"/>
    </source>
</evidence>
<feature type="region of interest" description="Disordered" evidence="1">
    <location>
        <begin position="1"/>
        <end position="34"/>
    </location>
</feature>
<keyword evidence="3" id="KW-1185">Reference proteome</keyword>